<accession>A0A8X6H2H2</accession>
<sequence>MSVEARSDDCRLGDRIITVVGDVLKGRGQLPDSGVKWTDLEICLNVFPEDILWSIKYHSERDILDDLKFL</sequence>
<proteinExistence type="predicted"/>
<dbReference type="EMBL" id="BMAO01034226">
    <property type="protein sequence ID" value="GFQ94903.1"/>
    <property type="molecule type" value="Genomic_DNA"/>
</dbReference>
<name>A0A8X6H2H2_TRICU</name>
<reference evidence="1" key="1">
    <citation type="submission" date="2020-07" db="EMBL/GenBank/DDBJ databases">
        <title>Multicomponent nature underlies the extraordinary mechanical properties of spider dragline silk.</title>
        <authorList>
            <person name="Kono N."/>
            <person name="Nakamura H."/>
            <person name="Mori M."/>
            <person name="Yoshida Y."/>
            <person name="Ohtoshi R."/>
            <person name="Malay A.D."/>
            <person name="Moran D.A.P."/>
            <person name="Tomita M."/>
            <person name="Numata K."/>
            <person name="Arakawa K."/>
        </authorList>
    </citation>
    <scope>NUCLEOTIDE SEQUENCE</scope>
</reference>
<keyword evidence="2" id="KW-1185">Reference proteome</keyword>
<evidence type="ECO:0000313" key="2">
    <source>
        <dbReference type="Proteomes" id="UP000887116"/>
    </source>
</evidence>
<comment type="caution">
    <text evidence="1">The sequence shown here is derived from an EMBL/GenBank/DDBJ whole genome shotgun (WGS) entry which is preliminary data.</text>
</comment>
<dbReference type="Proteomes" id="UP000887116">
    <property type="component" value="Unassembled WGS sequence"/>
</dbReference>
<dbReference type="AlphaFoldDB" id="A0A8X6H2H2"/>
<gene>
    <name evidence="1" type="ORF">TNCT_206091</name>
</gene>
<evidence type="ECO:0000313" key="1">
    <source>
        <dbReference type="EMBL" id="GFQ94903.1"/>
    </source>
</evidence>
<organism evidence="1 2">
    <name type="scientific">Trichonephila clavata</name>
    <name type="common">Joro spider</name>
    <name type="synonym">Nephila clavata</name>
    <dbReference type="NCBI Taxonomy" id="2740835"/>
    <lineage>
        <taxon>Eukaryota</taxon>
        <taxon>Metazoa</taxon>
        <taxon>Ecdysozoa</taxon>
        <taxon>Arthropoda</taxon>
        <taxon>Chelicerata</taxon>
        <taxon>Arachnida</taxon>
        <taxon>Araneae</taxon>
        <taxon>Araneomorphae</taxon>
        <taxon>Entelegynae</taxon>
        <taxon>Araneoidea</taxon>
        <taxon>Nephilidae</taxon>
        <taxon>Trichonephila</taxon>
    </lineage>
</organism>
<protein>
    <submittedName>
        <fullName evidence="1">Uncharacterized protein</fullName>
    </submittedName>
</protein>